<feature type="transmembrane region" description="Helical" evidence="6">
    <location>
        <begin position="269"/>
        <end position="291"/>
    </location>
</feature>
<evidence type="ECO:0000256" key="6">
    <source>
        <dbReference type="SAM" id="Phobius"/>
    </source>
</evidence>
<dbReference type="AlphaFoldDB" id="A0A0B7HZQ2"/>
<keyword evidence="4 6" id="KW-1133">Transmembrane helix</keyword>
<feature type="transmembrane region" description="Helical" evidence="6">
    <location>
        <begin position="53"/>
        <end position="72"/>
    </location>
</feature>
<organism evidence="7 10">
    <name type="scientific">Capnocytophaga canis</name>
    <dbReference type="NCBI Taxonomy" id="1848903"/>
    <lineage>
        <taxon>Bacteria</taxon>
        <taxon>Pseudomonadati</taxon>
        <taxon>Bacteroidota</taxon>
        <taxon>Flavobacteriia</taxon>
        <taxon>Flavobacteriales</taxon>
        <taxon>Flavobacteriaceae</taxon>
        <taxon>Capnocytophaga</taxon>
    </lineage>
</organism>
<comment type="subcellular location">
    <subcellularLocation>
        <location evidence="1">Membrane</location>
        <topology evidence="1">Multi-pass membrane protein</topology>
    </subcellularLocation>
</comment>
<dbReference type="GO" id="GO:0016020">
    <property type="term" value="C:membrane"/>
    <property type="evidence" value="ECO:0007669"/>
    <property type="project" value="UniProtKB-SubCell"/>
</dbReference>
<dbReference type="RefSeq" id="WP_197063236.1">
    <property type="nucleotide sequence ID" value="NZ_CDOH01000130.1"/>
</dbReference>
<dbReference type="InterPro" id="IPR000537">
    <property type="entry name" value="UbiA_prenyltransferase"/>
</dbReference>
<evidence type="ECO:0000313" key="9">
    <source>
        <dbReference type="Proteomes" id="UP000038200"/>
    </source>
</evidence>
<dbReference type="InterPro" id="IPR050475">
    <property type="entry name" value="Prenyltransferase_related"/>
</dbReference>
<dbReference type="Pfam" id="PF01040">
    <property type="entry name" value="UbiA"/>
    <property type="match status" value="1"/>
</dbReference>
<dbReference type="PANTHER" id="PTHR42723">
    <property type="entry name" value="CHLOROPHYLL SYNTHASE"/>
    <property type="match status" value="1"/>
</dbReference>
<sequence>MSRQKFRHTILKMLGLFSSVRGYNILMVCIAQYLAAIFILSQRDSVREVVFDINLLILVAAGALAIAGGYIINGFYDKEKDLINSPLKSMVDRLVGQNTKLTLYFLLNFISVIVASYVSFRAVMFFSGYIFLMWFYSHRIKKIVFWGNLTSAILAIIPFFAVFVYYKNVHTVIFIHALLLFLLILIKELIKDLENLKGDLVHNYQTIPVKYGENKSKIVISLVVCVCFSPIYVLLHHFDIGCMYIYIIFVAISLLFFTIALWKSNKNRTYVLLHNLLRVILTIGIFSIMLVDMDKLTRILF</sequence>
<proteinExistence type="predicted"/>
<feature type="transmembrane region" description="Helical" evidence="6">
    <location>
        <begin position="244"/>
        <end position="262"/>
    </location>
</feature>
<gene>
    <name evidence="7" type="ORF">CCAND38_100014</name>
    <name evidence="8" type="ORF">CCAND93_220042</name>
</gene>
<feature type="transmembrane region" description="Helical" evidence="6">
    <location>
        <begin position="20"/>
        <end position="41"/>
    </location>
</feature>
<feature type="transmembrane region" description="Helical" evidence="6">
    <location>
        <begin position="218"/>
        <end position="238"/>
    </location>
</feature>
<keyword evidence="2" id="KW-1003">Cell membrane</keyword>
<evidence type="ECO:0000256" key="4">
    <source>
        <dbReference type="ARBA" id="ARBA00022989"/>
    </source>
</evidence>
<name>A0A0B7HZQ2_9FLAO</name>
<feature type="transmembrane region" description="Helical" evidence="6">
    <location>
        <begin position="172"/>
        <end position="190"/>
    </location>
</feature>
<dbReference type="Proteomes" id="UP000045051">
    <property type="component" value="Unassembled WGS sequence"/>
</dbReference>
<dbReference type="Gene3D" id="1.20.120.1780">
    <property type="entry name" value="UbiA prenyltransferase"/>
    <property type="match status" value="1"/>
</dbReference>
<evidence type="ECO:0000313" key="7">
    <source>
        <dbReference type="EMBL" id="CEN43332.1"/>
    </source>
</evidence>
<dbReference type="CDD" id="cd13961">
    <property type="entry name" value="PT_UbiA_DGGGPS"/>
    <property type="match status" value="1"/>
</dbReference>
<accession>A0A0B7HZQ2</accession>
<feature type="transmembrane region" description="Helical" evidence="6">
    <location>
        <begin position="103"/>
        <end position="136"/>
    </location>
</feature>
<dbReference type="Gene3D" id="1.10.357.140">
    <property type="entry name" value="UbiA prenyltransferase"/>
    <property type="match status" value="1"/>
</dbReference>
<dbReference type="GO" id="GO:0016765">
    <property type="term" value="F:transferase activity, transferring alkyl or aryl (other than methyl) groups"/>
    <property type="evidence" value="ECO:0007669"/>
    <property type="project" value="InterPro"/>
</dbReference>
<dbReference type="EMBL" id="CDOL01000135">
    <property type="protein sequence ID" value="CEN52219.1"/>
    <property type="molecule type" value="Genomic_DNA"/>
</dbReference>
<evidence type="ECO:0000256" key="5">
    <source>
        <dbReference type="ARBA" id="ARBA00023136"/>
    </source>
</evidence>
<keyword evidence="5 6" id="KW-0472">Membrane</keyword>
<evidence type="ECO:0000256" key="2">
    <source>
        <dbReference type="ARBA" id="ARBA00022475"/>
    </source>
</evidence>
<dbReference type="Proteomes" id="UP000038200">
    <property type="component" value="Unassembled WGS sequence"/>
</dbReference>
<keyword evidence="7" id="KW-0808">Transferase</keyword>
<dbReference type="InterPro" id="IPR044878">
    <property type="entry name" value="UbiA_sf"/>
</dbReference>
<evidence type="ECO:0000313" key="8">
    <source>
        <dbReference type="EMBL" id="CEN52219.1"/>
    </source>
</evidence>
<evidence type="ECO:0000313" key="10">
    <source>
        <dbReference type="Proteomes" id="UP000045051"/>
    </source>
</evidence>
<dbReference type="STRING" id="1848903.CCAND38_100014"/>
<reference evidence="9 10" key="1">
    <citation type="submission" date="2015-01" db="EMBL/GenBank/DDBJ databases">
        <authorList>
            <person name="MANFREDI Pablo"/>
        </authorList>
    </citation>
    <scope>NUCLEOTIDE SEQUENCE [LARGE SCALE GENOMIC DNA]</scope>
    <source>
        <strain evidence="7 10">CcD38</strain>
        <strain evidence="8 9">CcD93</strain>
    </source>
</reference>
<protein>
    <submittedName>
        <fullName evidence="7">Prenyltransferase, UbiA family</fullName>
    </submittedName>
</protein>
<evidence type="ECO:0000256" key="3">
    <source>
        <dbReference type="ARBA" id="ARBA00022692"/>
    </source>
</evidence>
<evidence type="ECO:0000256" key="1">
    <source>
        <dbReference type="ARBA" id="ARBA00004141"/>
    </source>
</evidence>
<keyword evidence="3 6" id="KW-0812">Transmembrane</keyword>
<dbReference type="EMBL" id="CDOI01000002">
    <property type="protein sequence ID" value="CEN43332.1"/>
    <property type="molecule type" value="Genomic_DNA"/>
</dbReference>
<feature type="transmembrane region" description="Helical" evidence="6">
    <location>
        <begin position="143"/>
        <end position="166"/>
    </location>
</feature>
<keyword evidence="10" id="KW-1185">Reference proteome</keyword>
<dbReference type="PANTHER" id="PTHR42723:SF1">
    <property type="entry name" value="CHLOROPHYLL SYNTHASE, CHLOROPLASTIC"/>
    <property type="match status" value="1"/>
</dbReference>